<evidence type="ECO:0000313" key="3">
    <source>
        <dbReference type="EMBL" id="GEK94081.1"/>
    </source>
</evidence>
<dbReference type="Proteomes" id="UP000321230">
    <property type="component" value="Unassembled WGS sequence"/>
</dbReference>
<feature type="compositionally biased region" description="Polar residues" evidence="1">
    <location>
        <begin position="1"/>
        <end position="17"/>
    </location>
</feature>
<dbReference type="EMBL" id="BJUZ01000002">
    <property type="protein sequence ID" value="GEK94081.1"/>
    <property type="molecule type" value="Genomic_DNA"/>
</dbReference>
<gene>
    <name evidence="3" type="ORF">GWA01_18510</name>
</gene>
<organism evidence="3 4">
    <name type="scientific">Gluconobacter wancherniae NBRC 103581</name>
    <dbReference type="NCBI Taxonomy" id="656744"/>
    <lineage>
        <taxon>Bacteria</taxon>
        <taxon>Pseudomonadati</taxon>
        <taxon>Pseudomonadota</taxon>
        <taxon>Alphaproteobacteria</taxon>
        <taxon>Acetobacterales</taxon>
        <taxon>Acetobacteraceae</taxon>
        <taxon>Gluconobacter</taxon>
    </lineage>
</organism>
<accession>A0A511B3I4</accession>
<evidence type="ECO:0000256" key="1">
    <source>
        <dbReference type="SAM" id="MobiDB-lite"/>
    </source>
</evidence>
<keyword evidence="4" id="KW-1185">Reference proteome</keyword>
<protein>
    <recommendedName>
        <fullName evidence="2">Flagellar protein FlgJ N-terminal domain-containing protein</fullName>
    </recommendedName>
</protein>
<evidence type="ECO:0000313" key="4">
    <source>
        <dbReference type="Proteomes" id="UP000321230"/>
    </source>
</evidence>
<name>A0A511B3I4_9PROT</name>
<evidence type="ECO:0000259" key="2">
    <source>
        <dbReference type="Pfam" id="PF10135"/>
    </source>
</evidence>
<proteinExistence type="predicted"/>
<feature type="region of interest" description="Disordered" evidence="1">
    <location>
        <begin position="1"/>
        <end position="21"/>
    </location>
</feature>
<sequence length="96" mass="10716">MHITMTMPQSAMQGSSSMEDKTMKAARDFESMTINQMLQPMFQSDDDDKNMFSGGAGEKQFKPMIVEQIAKQMEDNGGLGLTDAIDRQMLAMQEAK</sequence>
<dbReference type="InterPro" id="IPR019301">
    <property type="entry name" value="Flagellar_prot_FlgJ_N"/>
</dbReference>
<dbReference type="RefSeq" id="WP_228118504.1">
    <property type="nucleotide sequence ID" value="NZ_BARC01000007.1"/>
</dbReference>
<comment type="caution">
    <text evidence="3">The sequence shown here is derived from an EMBL/GenBank/DDBJ whole genome shotgun (WGS) entry which is preliminary data.</text>
</comment>
<feature type="domain" description="Flagellar protein FlgJ N-terminal" evidence="2">
    <location>
        <begin position="40"/>
        <end position="88"/>
    </location>
</feature>
<reference evidence="3 4" key="1">
    <citation type="submission" date="2019-07" db="EMBL/GenBank/DDBJ databases">
        <title>Whole genome shotgun sequence of Gluconobacter wancherniae NBRC 103581.</title>
        <authorList>
            <person name="Hosoyama A."/>
            <person name="Uohara A."/>
            <person name="Ohji S."/>
            <person name="Ichikawa N."/>
        </authorList>
    </citation>
    <scope>NUCLEOTIDE SEQUENCE [LARGE SCALE GENOMIC DNA]</scope>
    <source>
        <strain evidence="3 4">NBRC 103581</strain>
    </source>
</reference>
<dbReference type="AlphaFoldDB" id="A0A511B3I4"/>
<dbReference type="Pfam" id="PF10135">
    <property type="entry name" value="Rod-binding"/>
    <property type="match status" value="1"/>
</dbReference>